<gene>
    <name evidence="1" type="ORF">L6452_38665</name>
</gene>
<name>A0ACB8XRB9_ARCLA</name>
<reference evidence="2" key="1">
    <citation type="journal article" date="2022" name="Mol. Ecol. Resour.">
        <title>The genomes of chicory, endive, great burdock and yacon provide insights into Asteraceae palaeo-polyploidization history and plant inulin production.</title>
        <authorList>
            <person name="Fan W."/>
            <person name="Wang S."/>
            <person name="Wang H."/>
            <person name="Wang A."/>
            <person name="Jiang F."/>
            <person name="Liu H."/>
            <person name="Zhao H."/>
            <person name="Xu D."/>
            <person name="Zhang Y."/>
        </authorList>
    </citation>
    <scope>NUCLEOTIDE SEQUENCE [LARGE SCALE GENOMIC DNA]</scope>
    <source>
        <strain evidence="2">cv. Niubang</strain>
    </source>
</reference>
<accession>A0ACB8XRB9</accession>
<comment type="caution">
    <text evidence="1">The sequence shown here is derived from an EMBL/GenBank/DDBJ whole genome shotgun (WGS) entry which is preliminary data.</text>
</comment>
<evidence type="ECO:0000313" key="2">
    <source>
        <dbReference type="Proteomes" id="UP001055879"/>
    </source>
</evidence>
<dbReference type="EMBL" id="CM042061">
    <property type="protein sequence ID" value="KAI3672574.1"/>
    <property type="molecule type" value="Genomic_DNA"/>
</dbReference>
<dbReference type="Proteomes" id="UP001055879">
    <property type="component" value="Linkage Group LG15"/>
</dbReference>
<organism evidence="1 2">
    <name type="scientific">Arctium lappa</name>
    <name type="common">Greater burdock</name>
    <name type="synonym">Lappa major</name>
    <dbReference type="NCBI Taxonomy" id="4217"/>
    <lineage>
        <taxon>Eukaryota</taxon>
        <taxon>Viridiplantae</taxon>
        <taxon>Streptophyta</taxon>
        <taxon>Embryophyta</taxon>
        <taxon>Tracheophyta</taxon>
        <taxon>Spermatophyta</taxon>
        <taxon>Magnoliopsida</taxon>
        <taxon>eudicotyledons</taxon>
        <taxon>Gunneridae</taxon>
        <taxon>Pentapetalae</taxon>
        <taxon>asterids</taxon>
        <taxon>campanulids</taxon>
        <taxon>Asterales</taxon>
        <taxon>Asteraceae</taxon>
        <taxon>Carduoideae</taxon>
        <taxon>Cardueae</taxon>
        <taxon>Arctiinae</taxon>
        <taxon>Arctium</taxon>
    </lineage>
</organism>
<sequence>MISVGRLDHGASSLSEISAVYEDEQDDKRRPAGLHRFKELLAGSGLFVCFSSVKSNAALTVSLTVSIREPIPGRFNSTNEF</sequence>
<proteinExistence type="predicted"/>
<protein>
    <submittedName>
        <fullName evidence="1">Uncharacterized protein</fullName>
    </submittedName>
</protein>
<reference evidence="1 2" key="2">
    <citation type="journal article" date="2022" name="Mol. Ecol. Resour.">
        <title>The genomes of chicory, endive, great burdock and yacon provide insights into Asteraceae paleo-polyploidization history and plant inulin production.</title>
        <authorList>
            <person name="Fan W."/>
            <person name="Wang S."/>
            <person name="Wang H."/>
            <person name="Wang A."/>
            <person name="Jiang F."/>
            <person name="Liu H."/>
            <person name="Zhao H."/>
            <person name="Xu D."/>
            <person name="Zhang Y."/>
        </authorList>
    </citation>
    <scope>NUCLEOTIDE SEQUENCE [LARGE SCALE GENOMIC DNA]</scope>
    <source>
        <strain evidence="2">cv. Niubang</strain>
    </source>
</reference>
<keyword evidence="2" id="KW-1185">Reference proteome</keyword>
<evidence type="ECO:0000313" key="1">
    <source>
        <dbReference type="EMBL" id="KAI3672574.1"/>
    </source>
</evidence>